<protein>
    <submittedName>
        <fullName evidence="2">Uncharacterized protein</fullName>
    </submittedName>
</protein>
<organism evidence="2 4">
    <name type="scientific">Phytophthora fragariae</name>
    <dbReference type="NCBI Taxonomy" id="53985"/>
    <lineage>
        <taxon>Eukaryota</taxon>
        <taxon>Sar</taxon>
        <taxon>Stramenopiles</taxon>
        <taxon>Oomycota</taxon>
        <taxon>Peronosporomycetes</taxon>
        <taxon>Peronosporales</taxon>
        <taxon>Peronosporaceae</taxon>
        <taxon>Phytophthora</taxon>
    </lineage>
</organism>
<evidence type="ECO:0000313" key="3">
    <source>
        <dbReference type="EMBL" id="KAE9308631.1"/>
    </source>
</evidence>
<evidence type="ECO:0000313" key="4">
    <source>
        <dbReference type="Proteomes" id="UP000429523"/>
    </source>
</evidence>
<keyword evidence="1" id="KW-1133">Transmembrane helix</keyword>
<evidence type="ECO:0000256" key="1">
    <source>
        <dbReference type="SAM" id="Phobius"/>
    </source>
</evidence>
<evidence type="ECO:0000313" key="5">
    <source>
        <dbReference type="Proteomes" id="UP000437068"/>
    </source>
</evidence>
<accession>A0A6A3E506</accession>
<dbReference type="EMBL" id="QXGF01001829">
    <property type="protein sequence ID" value="KAE8927536.1"/>
    <property type="molecule type" value="Genomic_DNA"/>
</dbReference>
<gene>
    <name evidence="3" type="ORF">PF001_g11064</name>
    <name evidence="2" type="ORF">PF009_g22299</name>
</gene>
<dbReference type="AlphaFoldDB" id="A0A6A3E506"/>
<keyword evidence="1" id="KW-0472">Membrane</keyword>
<name>A0A6A3E506_9STRA</name>
<dbReference type="EMBL" id="QXGE01000573">
    <property type="protein sequence ID" value="KAE9308631.1"/>
    <property type="molecule type" value="Genomic_DNA"/>
</dbReference>
<feature type="transmembrane region" description="Helical" evidence="1">
    <location>
        <begin position="21"/>
        <end position="44"/>
    </location>
</feature>
<sequence>MVEDGMCYLRSYLTYDYLERLLAESVAVMTNAVKFTLVVVILLTKGVNLLRWQRQVHLVVR</sequence>
<comment type="caution">
    <text evidence="2">The sequence shown here is derived from an EMBL/GenBank/DDBJ whole genome shotgun (WGS) entry which is preliminary data.</text>
</comment>
<keyword evidence="1" id="KW-0812">Transmembrane</keyword>
<dbReference type="Proteomes" id="UP000429523">
    <property type="component" value="Unassembled WGS sequence"/>
</dbReference>
<proteinExistence type="predicted"/>
<dbReference type="Proteomes" id="UP000437068">
    <property type="component" value="Unassembled WGS sequence"/>
</dbReference>
<evidence type="ECO:0000313" key="2">
    <source>
        <dbReference type="EMBL" id="KAE8927536.1"/>
    </source>
</evidence>
<reference evidence="4 5" key="1">
    <citation type="submission" date="2018-08" db="EMBL/GenBank/DDBJ databases">
        <title>Genomic investigation of the strawberry pathogen Phytophthora fragariae indicates pathogenicity is determined by transcriptional variation in three key races.</title>
        <authorList>
            <person name="Adams T.M."/>
            <person name="Armitage A.D."/>
            <person name="Sobczyk M.K."/>
            <person name="Bates H.J."/>
            <person name="Dunwell J.M."/>
            <person name="Nellist C.F."/>
            <person name="Harrison R.J."/>
        </authorList>
    </citation>
    <scope>NUCLEOTIDE SEQUENCE [LARGE SCALE GENOMIC DNA]</scope>
    <source>
        <strain evidence="3 5">A4</strain>
        <strain evidence="2 4">NOV-9</strain>
    </source>
</reference>